<keyword evidence="4 7" id="KW-0812">Transmembrane</keyword>
<evidence type="ECO:0000256" key="3">
    <source>
        <dbReference type="ARBA" id="ARBA00022448"/>
    </source>
</evidence>
<feature type="transmembrane region" description="Helical" evidence="7">
    <location>
        <begin position="456"/>
        <end position="480"/>
    </location>
</feature>
<name>A0ABR4JPP9_9EURO</name>
<evidence type="ECO:0000256" key="1">
    <source>
        <dbReference type="ARBA" id="ARBA00004141"/>
    </source>
</evidence>
<feature type="transmembrane region" description="Helical" evidence="7">
    <location>
        <begin position="334"/>
        <end position="355"/>
    </location>
</feature>
<feature type="transmembrane region" description="Helical" evidence="7">
    <location>
        <begin position="492"/>
        <end position="516"/>
    </location>
</feature>
<dbReference type="PANTHER" id="PTHR48020:SF40">
    <property type="entry name" value="MAJOR FACILITATOR SUPERFAMILY (MFS) PROFILE DOMAIN-CONTAINING PROTEIN"/>
    <property type="match status" value="1"/>
</dbReference>
<gene>
    <name evidence="9" type="ORF">BJY01DRAFT_236277</name>
</gene>
<accession>A0ABR4JPP9</accession>
<evidence type="ECO:0000313" key="10">
    <source>
        <dbReference type="Proteomes" id="UP001610446"/>
    </source>
</evidence>
<dbReference type="Pfam" id="PF00083">
    <property type="entry name" value="Sugar_tr"/>
    <property type="match status" value="1"/>
</dbReference>
<keyword evidence="3" id="KW-0813">Transport</keyword>
<dbReference type="InterPro" id="IPR003663">
    <property type="entry name" value="Sugar/inositol_transpt"/>
</dbReference>
<evidence type="ECO:0000259" key="8">
    <source>
        <dbReference type="PROSITE" id="PS50850"/>
    </source>
</evidence>
<dbReference type="InterPro" id="IPR050814">
    <property type="entry name" value="Myo-inositol_Transporter"/>
</dbReference>
<sequence>MVTSTTIYTERRNPNPLAERLPRELKEDVRMFHRRHMLEAVVDVETLVKGALLAQDAARIETDEYSLLEKTAVRSEINAGFLNQTRELKISIVATACAASMQGWQQSSINVGLRGWQCSLLLDSQDANTPVSTYQMYITSLIDAAPWLSASILWVWTALSTNWWTLLACRLILGIGIGAKASVGPVFAAEVAPDRLRGQMVVIWQLSDTLGMLLGFAFYWIARASWTVLLGSAAVPALILLVLVFLCPESPRFLIRRGDYRGAFTNLRRCRQLDIQAARDLYYIHTQLQVETALLENRQPEQWWQNDSYQELFKLLGFWGKLGTLFAIPRSRRACIAAFIVMATQQLCGINVLSFHSSSLFRSMFFGTGPSNPSTENDSSVAYRVNCQNPMEDRVAWLNFGFGLASFIFAIPAYSFINRRGHRFLLLVSLGGMFFTLLATGGFLRITSDNQARQGLASITTIILITFFYGIGAGPVPYTFCAEVFPLPLREIGMSFSTMVNLLGLGLLVLFVPPLTTTFLPDGPNAQISQLYGQSNLFFLFAGLDALAFELVYFLVPSGTARASLEEMNHIFNTKTSVHVAGRLPGFVRRKWHSPSEEDHEEEDGGIALETVLGI</sequence>
<dbReference type="PRINTS" id="PR00171">
    <property type="entry name" value="SUGRTRNSPORT"/>
</dbReference>
<feature type="transmembrane region" description="Helical" evidence="7">
    <location>
        <begin position="536"/>
        <end position="556"/>
    </location>
</feature>
<reference evidence="9 10" key="1">
    <citation type="submission" date="2024-07" db="EMBL/GenBank/DDBJ databases">
        <title>Section-level genome sequencing and comparative genomics of Aspergillus sections Usti and Cavernicolus.</title>
        <authorList>
            <consortium name="Lawrence Berkeley National Laboratory"/>
            <person name="Nybo J.L."/>
            <person name="Vesth T.C."/>
            <person name="Theobald S."/>
            <person name="Frisvad J.C."/>
            <person name="Larsen T.O."/>
            <person name="Kjaerboelling I."/>
            <person name="Rothschild-Mancinelli K."/>
            <person name="Lyhne E.K."/>
            <person name="Kogle M.E."/>
            <person name="Barry K."/>
            <person name="Clum A."/>
            <person name="Na H."/>
            <person name="Ledsgaard L."/>
            <person name="Lin J."/>
            <person name="Lipzen A."/>
            <person name="Kuo A."/>
            <person name="Riley R."/>
            <person name="Mondo S."/>
            <person name="Labutti K."/>
            <person name="Haridas S."/>
            <person name="Pangalinan J."/>
            <person name="Salamov A.A."/>
            <person name="Simmons B.A."/>
            <person name="Magnuson J.K."/>
            <person name="Chen J."/>
            <person name="Drula E."/>
            <person name="Henrissat B."/>
            <person name="Wiebenga A."/>
            <person name="Lubbers R.J."/>
            <person name="Gomes A.C."/>
            <person name="Makela M.R."/>
            <person name="Stajich J."/>
            <person name="Grigoriev I.V."/>
            <person name="Mortensen U.H."/>
            <person name="De Vries R.P."/>
            <person name="Baker S.E."/>
            <person name="Andersen M.R."/>
        </authorList>
    </citation>
    <scope>NUCLEOTIDE SEQUENCE [LARGE SCALE GENOMIC DNA]</scope>
    <source>
        <strain evidence="9 10">CBS 123904</strain>
    </source>
</reference>
<dbReference type="EMBL" id="JBFXLU010000106">
    <property type="protein sequence ID" value="KAL2841757.1"/>
    <property type="molecule type" value="Genomic_DNA"/>
</dbReference>
<keyword evidence="10" id="KW-1185">Reference proteome</keyword>
<evidence type="ECO:0000256" key="4">
    <source>
        <dbReference type="ARBA" id="ARBA00022692"/>
    </source>
</evidence>
<dbReference type="PROSITE" id="PS00217">
    <property type="entry name" value="SUGAR_TRANSPORT_2"/>
    <property type="match status" value="1"/>
</dbReference>
<protein>
    <recommendedName>
        <fullName evidence="8">Major facilitator superfamily (MFS) profile domain-containing protein</fullName>
    </recommendedName>
</protein>
<dbReference type="Proteomes" id="UP001610446">
    <property type="component" value="Unassembled WGS sequence"/>
</dbReference>
<organism evidence="9 10">
    <name type="scientific">Aspergillus pseudoustus</name>
    <dbReference type="NCBI Taxonomy" id="1810923"/>
    <lineage>
        <taxon>Eukaryota</taxon>
        <taxon>Fungi</taxon>
        <taxon>Dikarya</taxon>
        <taxon>Ascomycota</taxon>
        <taxon>Pezizomycotina</taxon>
        <taxon>Eurotiomycetes</taxon>
        <taxon>Eurotiomycetidae</taxon>
        <taxon>Eurotiales</taxon>
        <taxon>Aspergillaceae</taxon>
        <taxon>Aspergillus</taxon>
        <taxon>Aspergillus subgen. Nidulantes</taxon>
    </lineage>
</organism>
<evidence type="ECO:0000256" key="5">
    <source>
        <dbReference type="ARBA" id="ARBA00022989"/>
    </source>
</evidence>
<dbReference type="InterPro" id="IPR020846">
    <property type="entry name" value="MFS_dom"/>
</dbReference>
<keyword evidence="5 7" id="KW-1133">Transmembrane helix</keyword>
<keyword evidence="6 7" id="KW-0472">Membrane</keyword>
<feature type="domain" description="Major facilitator superfamily (MFS) profile" evidence="8">
    <location>
        <begin position="42"/>
        <end position="560"/>
    </location>
</feature>
<dbReference type="PROSITE" id="PS50850">
    <property type="entry name" value="MFS"/>
    <property type="match status" value="1"/>
</dbReference>
<proteinExistence type="inferred from homology"/>
<dbReference type="SUPFAM" id="SSF103473">
    <property type="entry name" value="MFS general substrate transporter"/>
    <property type="match status" value="1"/>
</dbReference>
<feature type="transmembrane region" description="Helical" evidence="7">
    <location>
        <begin position="137"/>
        <end position="157"/>
    </location>
</feature>
<evidence type="ECO:0000256" key="7">
    <source>
        <dbReference type="SAM" id="Phobius"/>
    </source>
</evidence>
<comment type="similarity">
    <text evidence="2">Belongs to the major facilitator superfamily. Sugar transporter (TC 2.A.1.1) family.</text>
</comment>
<feature type="transmembrane region" description="Helical" evidence="7">
    <location>
        <begin position="163"/>
        <end position="189"/>
    </location>
</feature>
<dbReference type="PANTHER" id="PTHR48020">
    <property type="entry name" value="PROTON MYO-INOSITOL COTRANSPORTER"/>
    <property type="match status" value="1"/>
</dbReference>
<evidence type="ECO:0000256" key="2">
    <source>
        <dbReference type="ARBA" id="ARBA00010992"/>
    </source>
</evidence>
<evidence type="ECO:0000313" key="9">
    <source>
        <dbReference type="EMBL" id="KAL2841757.1"/>
    </source>
</evidence>
<comment type="subcellular location">
    <subcellularLocation>
        <location evidence="1">Membrane</location>
        <topology evidence="1">Multi-pass membrane protein</topology>
    </subcellularLocation>
</comment>
<dbReference type="InterPro" id="IPR005829">
    <property type="entry name" value="Sugar_transporter_CS"/>
</dbReference>
<comment type="caution">
    <text evidence="9">The sequence shown here is derived from an EMBL/GenBank/DDBJ whole genome shotgun (WGS) entry which is preliminary data.</text>
</comment>
<feature type="transmembrane region" description="Helical" evidence="7">
    <location>
        <begin position="424"/>
        <end position="444"/>
    </location>
</feature>
<feature type="transmembrane region" description="Helical" evidence="7">
    <location>
        <begin position="201"/>
        <end position="222"/>
    </location>
</feature>
<feature type="transmembrane region" description="Helical" evidence="7">
    <location>
        <begin position="228"/>
        <end position="247"/>
    </location>
</feature>
<feature type="transmembrane region" description="Helical" evidence="7">
    <location>
        <begin position="396"/>
        <end position="417"/>
    </location>
</feature>
<evidence type="ECO:0000256" key="6">
    <source>
        <dbReference type="ARBA" id="ARBA00023136"/>
    </source>
</evidence>
<dbReference type="InterPro" id="IPR036259">
    <property type="entry name" value="MFS_trans_sf"/>
</dbReference>
<dbReference type="InterPro" id="IPR005828">
    <property type="entry name" value="MFS_sugar_transport-like"/>
</dbReference>
<dbReference type="Gene3D" id="1.20.1250.20">
    <property type="entry name" value="MFS general substrate transporter like domains"/>
    <property type="match status" value="1"/>
</dbReference>